<gene>
    <name evidence="2" type="ORF">I302_00215</name>
    <name evidence="3" type="ORF">I302_101531</name>
</gene>
<keyword evidence="1" id="KW-0732">Signal</keyword>
<dbReference type="RefSeq" id="XP_019049796.1">
    <property type="nucleotide sequence ID" value="XM_019186918.1"/>
</dbReference>
<sequence length="238" mass="25769">MKSASLLPFLVPSITIFQVSAYTFLGCTDTWRYKPEAHDPKGHYAGGTSAGCATYCSSLGTPYFYNQYNTGQCYCSSASPKANIYTYGAGDQAGCEGSDYEIYATKGPINSMKMEGCYTSVTTSQHPGDKMSTIDACFSACPSAKSVIVSPNPDTNSFDCKCNDKAVIDSTGGGTTTCGPFGWFAYSRSGSKRRMEGKRRLEKQLIFDNEDEGQDEDVMDVLNSQTSLAPEVVEEEEC</sequence>
<dbReference type="AlphaFoldDB" id="A0A1B9GCH1"/>
<proteinExistence type="predicted"/>
<reference evidence="3" key="2">
    <citation type="submission" date="2013-07" db="EMBL/GenBank/DDBJ databases">
        <authorList>
            <consortium name="The Broad Institute Genome Sequencing Platform"/>
            <person name="Cuomo C."/>
            <person name="Litvintseva A."/>
            <person name="Chen Y."/>
            <person name="Heitman J."/>
            <person name="Sun S."/>
            <person name="Springer D."/>
            <person name="Dromer F."/>
            <person name="Young S.K."/>
            <person name="Zeng Q."/>
            <person name="Gargeya S."/>
            <person name="Fitzgerald M."/>
            <person name="Abouelleil A."/>
            <person name="Alvarado L."/>
            <person name="Berlin A.M."/>
            <person name="Chapman S.B."/>
            <person name="Dewar J."/>
            <person name="Goldberg J."/>
            <person name="Griggs A."/>
            <person name="Gujja S."/>
            <person name="Hansen M."/>
            <person name="Howarth C."/>
            <person name="Imamovic A."/>
            <person name="Larimer J."/>
            <person name="McCowan C."/>
            <person name="Murphy C."/>
            <person name="Pearson M."/>
            <person name="Priest M."/>
            <person name="Roberts A."/>
            <person name="Saif S."/>
            <person name="Shea T."/>
            <person name="Sykes S."/>
            <person name="Wortman J."/>
            <person name="Nusbaum C."/>
            <person name="Birren B."/>
        </authorList>
    </citation>
    <scope>NUCLEOTIDE SEQUENCE</scope>
    <source>
        <strain evidence="3">CBS 10118</strain>
    </source>
</reference>
<evidence type="ECO:0000313" key="2">
    <source>
        <dbReference type="EMBL" id="OCF28726.1"/>
    </source>
</evidence>
<dbReference type="GeneID" id="30204614"/>
<evidence type="ECO:0000313" key="3">
    <source>
        <dbReference type="EMBL" id="WVW79562.1"/>
    </source>
</evidence>
<feature type="signal peptide" evidence="1">
    <location>
        <begin position="1"/>
        <end position="21"/>
    </location>
</feature>
<evidence type="ECO:0000313" key="4">
    <source>
        <dbReference type="Proteomes" id="UP000092730"/>
    </source>
</evidence>
<reference evidence="3" key="4">
    <citation type="submission" date="2024-02" db="EMBL/GenBank/DDBJ databases">
        <title>Comparative genomics of Cryptococcus and Kwoniella reveals pathogenesis evolution and contrasting modes of karyotype evolution via chromosome fusion or intercentromeric recombination.</title>
        <authorList>
            <person name="Coelho M.A."/>
            <person name="David-Palma M."/>
            <person name="Shea T."/>
            <person name="Bowers K."/>
            <person name="McGinley-Smith S."/>
            <person name="Mohammad A.W."/>
            <person name="Gnirke A."/>
            <person name="Yurkov A.M."/>
            <person name="Nowrousian M."/>
            <person name="Sun S."/>
            <person name="Cuomo C.A."/>
            <person name="Heitman J."/>
        </authorList>
    </citation>
    <scope>NUCLEOTIDE SEQUENCE</scope>
    <source>
        <strain evidence="3">CBS 10118</strain>
    </source>
</reference>
<organism evidence="2">
    <name type="scientific">Kwoniella bestiolae CBS 10118</name>
    <dbReference type="NCBI Taxonomy" id="1296100"/>
    <lineage>
        <taxon>Eukaryota</taxon>
        <taxon>Fungi</taxon>
        <taxon>Dikarya</taxon>
        <taxon>Basidiomycota</taxon>
        <taxon>Agaricomycotina</taxon>
        <taxon>Tremellomycetes</taxon>
        <taxon>Tremellales</taxon>
        <taxon>Cryptococcaceae</taxon>
        <taxon>Kwoniella</taxon>
    </lineage>
</organism>
<keyword evidence="4" id="KW-1185">Reference proteome</keyword>
<reference evidence="2" key="3">
    <citation type="submission" date="2014-01" db="EMBL/GenBank/DDBJ databases">
        <title>Evolution of pathogenesis and genome organization in the Tremellales.</title>
        <authorList>
            <person name="Cuomo C."/>
            <person name="Litvintseva A."/>
            <person name="Heitman J."/>
            <person name="Chen Y."/>
            <person name="Sun S."/>
            <person name="Springer D."/>
            <person name="Dromer F."/>
            <person name="Young S."/>
            <person name="Zeng Q."/>
            <person name="Chapman S."/>
            <person name="Gujja S."/>
            <person name="Saif S."/>
            <person name="Birren B."/>
        </authorList>
    </citation>
    <scope>NUCLEOTIDE SEQUENCE</scope>
    <source>
        <strain evidence="2">CBS 10118</strain>
    </source>
</reference>
<dbReference type="OrthoDB" id="2563402at2759"/>
<dbReference type="KEGG" id="kbi:30204614"/>
<feature type="chain" id="PRO_5042335004" description="WSC domain-containing protein" evidence="1">
    <location>
        <begin position="22"/>
        <end position="238"/>
    </location>
</feature>
<dbReference type="EMBL" id="CP144541">
    <property type="protein sequence ID" value="WVW79562.1"/>
    <property type="molecule type" value="Genomic_DNA"/>
</dbReference>
<evidence type="ECO:0000256" key="1">
    <source>
        <dbReference type="SAM" id="SignalP"/>
    </source>
</evidence>
<evidence type="ECO:0008006" key="5">
    <source>
        <dbReference type="Google" id="ProtNLM"/>
    </source>
</evidence>
<dbReference type="EMBL" id="KI894018">
    <property type="protein sequence ID" value="OCF28726.1"/>
    <property type="molecule type" value="Genomic_DNA"/>
</dbReference>
<accession>A0A1B9GCH1</accession>
<reference evidence="2" key="1">
    <citation type="submission" date="2013-07" db="EMBL/GenBank/DDBJ databases">
        <title>The Genome Sequence of Cryptococcus bestiolae CBS10118.</title>
        <authorList>
            <consortium name="The Broad Institute Genome Sequencing Platform"/>
            <person name="Cuomo C."/>
            <person name="Litvintseva A."/>
            <person name="Chen Y."/>
            <person name="Heitman J."/>
            <person name="Sun S."/>
            <person name="Springer D."/>
            <person name="Dromer F."/>
            <person name="Young S.K."/>
            <person name="Zeng Q."/>
            <person name="Gargeya S."/>
            <person name="Fitzgerald M."/>
            <person name="Abouelleil A."/>
            <person name="Alvarado L."/>
            <person name="Berlin A.M."/>
            <person name="Chapman S.B."/>
            <person name="Dewar J."/>
            <person name="Goldberg J."/>
            <person name="Griggs A."/>
            <person name="Gujja S."/>
            <person name="Hansen M."/>
            <person name="Howarth C."/>
            <person name="Imamovic A."/>
            <person name="Larimer J."/>
            <person name="McCowan C."/>
            <person name="Murphy C."/>
            <person name="Pearson M."/>
            <person name="Priest M."/>
            <person name="Roberts A."/>
            <person name="Saif S."/>
            <person name="Shea T."/>
            <person name="Sykes S."/>
            <person name="Wortman J."/>
            <person name="Nusbaum C."/>
            <person name="Birren B."/>
        </authorList>
    </citation>
    <scope>NUCLEOTIDE SEQUENCE [LARGE SCALE GENOMIC DNA]</scope>
    <source>
        <strain evidence="2">CBS 10118</strain>
    </source>
</reference>
<protein>
    <recommendedName>
        <fullName evidence="5">WSC domain-containing protein</fullName>
    </recommendedName>
</protein>
<name>A0A1B9GCH1_9TREE</name>
<dbReference type="PROSITE" id="PS51257">
    <property type="entry name" value="PROKAR_LIPOPROTEIN"/>
    <property type="match status" value="1"/>
</dbReference>
<dbReference type="Proteomes" id="UP000092730">
    <property type="component" value="Chromosome 1"/>
</dbReference>
<dbReference type="VEuPathDB" id="FungiDB:I302_00215"/>